<evidence type="ECO:0000313" key="3">
    <source>
        <dbReference type="RefSeq" id="XP_017673562.1"/>
    </source>
</evidence>
<evidence type="ECO:0000313" key="2">
    <source>
        <dbReference type="Proteomes" id="UP000504624"/>
    </source>
</evidence>
<proteinExistence type="predicted"/>
<feature type="compositionally biased region" description="Low complexity" evidence="1">
    <location>
        <begin position="118"/>
        <end position="129"/>
    </location>
</feature>
<dbReference type="RefSeq" id="XP_017673562.1">
    <property type="nucleotide sequence ID" value="XM_017818073.1"/>
</dbReference>
<sequence length="228" mass="24288">MAREPRRWRPERSENAPRNSEGAFNLGADKGEGPRREARLSRTGTGGTRRSAGQRAPPRFAPRRRKGACCRDRTKRQGEEERGGRAAPLHRGTVSPHDVSVTTYVAGTLAASVLAAGRRTPARCPARSPTAPPPRPPRPGPARPHRPPRRAPPRPPRPAPLPPAALGVNKVRRPSAAPRAPSWGLGGGPPSQGFRCVCVCVYRGVRVHQRCDADCGSPADTAPAGPAS</sequence>
<dbReference type="AlphaFoldDB" id="A0A6J0HGH2"/>
<feature type="compositionally biased region" description="Basic residues" evidence="1">
    <location>
        <begin position="143"/>
        <end position="152"/>
    </location>
</feature>
<feature type="region of interest" description="Disordered" evidence="1">
    <location>
        <begin position="118"/>
        <end position="191"/>
    </location>
</feature>
<feature type="compositionally biased region" description="Basic and acidic residues" evidence="1">
    <location>
        <begin position="1"/>
        <end position="15"/>
    </location>
</feature>
<feature type="compositionally biased region" description="Basic and acidic residues" evidence="1">
    <location>
        <begin position="29"/>
        <end position="40"/>
    </location>
</feature>
<feature type="compositionally biased region" description="Pro residues" evidence="1">
    <location>
        <begin position="130"/>
        <end position="142"/>
    </location>
</feature>
<dbReference type="Proteomes" id="UP000504624">
    <property type="component" value="Unplaced"/>
</dbReference>
<gene>
    <name evidence="3" type="primary">LOC108498848</name>
</gene>
<keyword evidence="2" id="KW-1185">Reference proteome</keyword>
<organism evidence="2 3">
    <name type="scientific">Lepidothrix coronata</name>
    <name type="common">blue-crowned manakin</name>
    <dbReference type="NCBI Taxonomy" id="321398"/>
    <lineage>
        <taxon>Eukaryota</taxon>
        <taxon>Metazoa</taxon>
        <taxon>Chordata</taxon>
        <taxon>Craniata</taxon>
        <taxon>Vertebrata</taxon>
        <taxon>Euteleostomi</taxon>
        <taxon>Archelosauria</taxon>
        <taxon>Archosauria</taxon>
        <taxon>Dinosauria</taxon>
        <taxon>Saurischia</taxon>
        <taxon>Theropoda</taxon>
        <taxon>Coelurosauria</taxon>
        <taxon>Aves</taxon>
        <taxon>Neognathae</taxon>
        <taxon>Neoaves</taxon>
        <taxon>Telluraves</taxon>
        <taxon>Australaves</taxon>
        <taxon>Passeriformes</taxon>
        <taxon>Pipridae</taxon>
        <taxon>Lepidothrix</taxon>
    </lineage>
</organism>
<feature type="compositionally biased region" description="Pro residues" evidence="1">
    <location>
        <begin position="153"/>
        <end position="163"/>
    </location>
</feature>
<feature type="compositionally biased region" description="Basic and acidic residues" evidence="1">
    <location>
        <begin position="69"/>
        <end position="84"/>
    </location>
</feature>
<protein>
    <submittedName>
        <fullName evidence="3">Translation initiation factor IF-2-like</fullName>
    </submittedName>
</protein>
<feature type="region of interest" description="Disordered" evidence="1">
    <location>
        <begin position="1"/>
        <end position="98"/>
    </location>
</feature>
<name>A0A6J0HGH2_9PASS</name>
<accession>A0A6J0HGH2</accession>
<reference evidence="3" key="1">
    <citation type="submission" date="2025-08" db="UniProtKB">
        <authorList>
            <consortium name="RefSeq"/>
        </authorList>
    </citation>
    <scope>IDENTIFICATION</scope>
</reference>
<evidence type="ECO:0000256" key="1">
    <source>
        <dbReference type="SAM" id="MobiDB-lite"/>
    </source>
</evidence>
<dbReference type="GeneID" id="108498848"/>